<dbReference type="InterPro" id="IPR017939">
    <property type="entry name" value="G-Glutamylcylcotransferase"/>
</dbReference>
<gene>
    <name evidence="4" type="ORF">BDW59DRAFT_147018</name>
</gene>
<evidence type="ECO:0000313" key="4">
    <source>
        <dbReference type="EMBL" id="KAL2824753.1"/>
    </source>
</evidence>
<accession>A0ABR4IAK1</accession>
<evidence type="ECO:0000256" key="3">
    <source>
        <dbReference type="SAM" id="MobiDB-lite"/>
    </source>
</evidence>
<dbReference type="PANTHER" id="PTHR12935">
    <property type="entry name" value="GAMMA-GLUTAMYLCYCLOTRANSFERASE"/>
    <property type="match status" value="1"/>
</dbReference>
<dbReference type="InterPro" id="IPR036568">
    <property type="entry name" value="GGCT-like_sf"/>
</dbReference>
<feature type="compositionally biased region" description="Polar residues" evidence="3">
    <location>
        <begin position="1"/>
        <end position="10"/>
    </location>
</feature>
<dbReference type="EC" id="4.3.2.9" evidence="1"/>
<comment type="caution">
    <text evidence="4">The sequence shown here is derived from an EMBL/GenBank/DDBJ whole genome shotgun (WGS) entry which is preliminary data.</text>
</comment>
<proteinExistence type="predicted"/>
<dbReference type="Proteomes" id="UP001610335">
    <property type="component" value="Unassembled WGS sequence"/>
</dbReference>
<dbReference type="Gene3D" id="3.10.490.10">
    <property type="entry name" value="Gamma-glutamyl cyclotransferase-like"/>
    <property type="match status" value="1"/>
</dbReference>
<dbReference type="CDD" id="cd06661">
    <property type="entry name" value="GGCT_like"/>
    <property type="match status" value="1"/>
</dbReference>
<keyword evidence="2" id="KW-0456">Lyase</keyword>
<dbReference type="EMBL" id="JBFXLS010000041">
    <property type="protein sequence ID" value="KAL2824753.1"/>
    <property type="molecule type" value="Genomic_DNA"/>
</dbReference>
<evidence type="ECO:0000256" key="1">
    <source>
        <dbReference type="ARBA" id="ARBA00012346"/>
    </source>
</evidence>
<reference evidence="4 5" key="1">
    <citation type="submission" date="2024-07" db="EMBL/GenBank/DDBJ databases">
        <title>Section-level genome sequencing and comparative genomics of Aspergillus sections Usti and Cavernicolus.</title>
        <authorList>
            <consortium name="Lawrence Berkeley National Laboratory"/>
            <person name="Nybo J.L."/>
            <person name="Vesth T.C."/>
            <person name="Theobald S."/>
            <person name="Frisvad J.C."/>
            <person name="Larsen T.O."/>
            <person name="Kjaerboelling I."/>
            <person name="Rothschild-Mancinelli K."/>
            <person name="Lyhne E.K."/>
            <person name="Kogle M.E."/>
            <person name="Barry K."/>
            <person name="Clum A."/>
            <person name="Na H."/>
            <person name="Ledsgaard L."/>
            <person name="Lin J."/>
            <person name="Lipzen A."/>
            <person name="Kuo A."/>
            <person name="Riley R."/>
            <person name="Mondo S."/>
            <person name="LaButti K."/>
            <person name="Haridas S."/>
            <person name="Pangalinan J."/>
            <person name="Salamov A.A."/>
            <person name="Simmons B.A."/>
            <person name="Magnuson J.K."/>
            <person name="Chen J."/>
            <person name="Drula E."/>
            <person name="Henrissat B."/>
            <person name="Wiebenga A."/>
            <person name="Lubbers R.J."/>
            <person name="Gomes A.C."/>
            <person name="Makela M.R."/>
            <person name="Stajich J."/>
            <person name="Grigoriev I.V."/>
            <person name="Mortensen U.H."/>
            <person name="De vries R.P."/>
            <person name="Baker S.E."/>
            <person name="Andersen M.R."/>
        </authorList>
    </citation>
    <scope>NUCLEOTIDE SEQUENCE [LARGE SCALE GENOMIC DNA]</scope>
    <source>
        <strain evidence="4 5">CBS 600.67</strain>
    </source>
</reference>
<protein>
    <recommendedName>
        <fullName evidence="1">gamma-glutamylcyclotransferase</fullName>
        <ecNumber evidence="1">4.3.2.9</ecNumber>
    </recommendedName>
</protein>
<feature type="region of interest" description="Disordered" evidence="3">
    <location>
        <begin position="1"/>
        <end position="40"/>
    </location>
</feature>
<dbReference type="PANTHER" id="PTHR12935:SF0">
    <property type="entry name" value="GAMMA-GLUTAMYLCYCLOTRANSFERASE"/>
    <property type="match status" value="1"/>
</dbReference>
<feature type="compositionally biased region" description="Low complexity" evidence="3">
    <location>
        <begin position="15"/>
        <end position="33"/>
    </location>
</feature>
<evidence type="ECO:0000256" key="2">
    <source>
        <dbReference type="ARBA" id="ARBA00023239"/>
    </source>
</evidence>
<dbReference type="SUPFAM" id="SSF110857">
    <property type="entry name" value="Gamma-glutamyl cyclotransferase-like"/>
    <property type="match status" value="1"/>
</dbReference>
<keyword evidence="5" id="KW-1185">Reference proteome</keyword>
<organism evidence="4 5">
    <name type="scientific">Aspergillus cavernicola</name>
    <dbReference type="NCBI Taxonomy" id="176166"/>
    <lineage>
        <taxon>Eukaryota</taxon>
        <taxon>Fungi</taxon>
        <taxon>Dikarya</taxon>
        <taxon>Ascomycota</taxon>
        <taxon>Pezizomycotina</taxon>
        <taxon>Eurotiomycetes</taxon>
        <taxon>Eurotiomycetidae</taxon>
        <taxon>Eurotiales</taxon>
        <taxon>Aspergillaceae</taxon>
        <taxon>Aspergillus</taxon>
        <taxon>Aspergillus subgen. Nidulantes</taxon>
    </lineage>
</organism>
<name>A0ABR4IAK1_9EURO</name>
<sequence length="276" mass="30067">MHLQQDLSQDPSIPPLLSVSTTTTTANPTPQIPLHTQQHDRPEIQNDLLTPAPKKSQHLYFAYGSNLSPTQMHLRCTHNPSFSAHPVALAALDNWRWLICEFGYANVLPPAGLRVGNQISAGAAAVPESVSGEIPGGGVFGVLYEMSQADERVLDGYEGVDHCSSLVGSSTGEGGGSVPASIRPREQGAGEYNKWYVRARVVKWLDEGYRARNGLEGEGGEARVLVYVDEMRVKLGDPKDEYIPRMNRAIKEAVQLGFPGDWAARVMRPSIPLISN</sequence>
<evidence type="ECO:0000313" key="5">
    <source>
        <dbReference type="Proteomes" id="UP001610335"/>
    </source>
</evidence>
<dbReference type="InterPro" id="IPR013024">
    <property type="entry name" value="GGCT-like"/>
</dbReference>